<dbReference type="Pfam" id="PF12852">
    <property type="entry name" value="Cupin_6"/>
    <property type="match status" value="1"/>
</dbReference>
<dbReference type="InterPro" id="IPR009057">
    <property type="entry name" value="Homeodomain-like_sf"/>
</dbReference>
<feature type="domain" description="HTH araC/xylS-type" evidence="4">
    <location>
        <begin position="220"/>
        <end position="318"/>
    </location>
</feature>
<dbReference type="PANTHER" id="PTHR46796">
    <property type="entry name" value="HTH-TYPE TRANSCRIPTIONAL ACTIVATOR RHAS-RELATED"/>
    <property type="match status" value="1"/>
</dbReference>
<name>A0ABT5L1P8_9ALTE</name>
<evidence type="ECO:0000256" key="1">
    <source>
        <dbReference type="ARBA" id="ARBA00023015"/>
    </source>
</evidence>
<dbReference type="PROSITE" id="PS00041">
    <property type="entry name" value="HTH_ARAC_FAMILY_1"/>
    <property type="match status" value="1"/>
</dbReference>
<gene>
    <name evidence="5" type="ORF">OIK42_03345</name>
</gene>
<keyword evidence="3" id="KW-0804">Transcription</keyword>
<proteinExistence type="predicted"/>
<dbReference type="Gene3D" id="1.10.10.60">
    <property type="entry name" value="Homeodomain-like"/>
    <property type="match status" value="2"/>
</dbReference>
<evidence type="ECO:0000256" key="3">
    <source>
        <dbReference type="ARBA" id="ARBA00023163"/>
    </source>
</evidence>
<dbReference type="InterPro" id="IPR018060">
    <property type="entry name" value="HTH_AraC"/>
</dbReference>
<dbReference type="InterPro" id="IPR050204">
    <property type="entry name" value="AraC_XylS_family_regulators"/>
</dbReference>
<evidence type="ECO:0000259" key="4">
    <source>
        <dbReference type="PROSITE" id="PS01124"/>
    </source>
</evidence>
<dbReference type="EMBL" id="JAQQXP010000001">
    <property type="protein sequence ID" value="MDC8829792.1"/>
    <property type="molecule type" value="Genomic_DNA"/>
</dbReference>
<reference evidence="5 6" key="1">
    <citation type="submission" date="2022-10" db="EMBL/GenBank/DDBJ databases">
        <title>Alteromonas sp. chi3 Genome sequencing.</title>
        <authorList>
            <person name="Park S."/>
        </authorList>
    </citation>
    <scope>NUCLEOTIDE SEQUENCE [LARGE SCALE GENOMIC DNA]</scope>
    <source>
        <strain evidence="6">chi3</strain>
    </source>
</reference>
<dbReference type="InterPro" id="IPR011051">
    <property type="entry name" value="RmlC_Cupin_sf"/>
</dbReference>
<comment type="caution">
    <text evidence="5">The sequence shown here is derived from an EMBL/GenBank/DDBJ whole genome shotgun (WGS) entry which is preliminary data.</text>
</comment>
<keyword evidence="2" id="KW-0238">DNA-binding</keyword>
<keyword evidence="6" id="KW-1185">Reference proteome</keyword>
<keyword evidence="1" id="KW-0805">Transcription regulation</keyword>
<dbReference type="SUPFAM" id="SSF46689">
    <property type="entry name" value="Homeodomain-like"/>
    <property type="match status" value="2"/>
</dbReference>
<evidence type="ECO:0000313" key="6">
    <source>
        <dbReference type="Proteomes" id="UP001218788"/>
    </source>
</evidence>
<protein>
    <submittedName>
        <fullName evidence="5">AraC family transcriptional regulator</fullName>
    </submittedName>
</protein>
<dbReference type="PROSITE" id="PS01124">
    <property type="entry name" value="HTH_ARAC_FAMILY_2"/>
    <property type="match status" value="1"/>
</dbReference>
<dbReference type="Proteomes" id="UP001218788">
    <property type="component" value="Unassembled WGS sequence"/>
</dbReference>
<accession>A0ABT5L1P8</accession>
<sequence length="323" mass="36172">MTKAYDSQPRFPQNQDPFGVFIEQLKPLNSLYCFSTLSAPWGLELPAMPGRLMMHIVTNGHCVITHNDEQVPLAEGSLVLIPHGKGHCIKSGINASTIPFFDSGVRHLSPNLEVLDIPGPGDTTKLICGVVSFDPLIGQYLLEQLPYILYLQPDEYSDAAWLTSTLDLIKREAQNLVPGSETIITRLAEILMIQLIRHWLDHSPLAKEGWFAAMRDERIGATLRAIHQQPEKRWTVERLASVACMSRSAFAARFTELVGKSAKSYLTEWRLTLAHYQLRNRKVPLIELALSCGYESEAAFSRAFKRVIGFSPSSTVSEENHSK</sequence>
<evidence type="ECO:0000313" key="5">
    <source>
        <dbReference type="EMBL" id="MDC8829792.1"/>
    </source>
</evidence>
<dbReference type="Pfam" id="PF12833">
    <property type="entry name" value="HTH_18"/>
    <property type="match status" value="1"/>
</dbReference>
<evidence type="ECO:0000256" key="2">
    <source>
        <dbReference type="ARBA" id="ARBA00023125"/>
    </source>
</evidence>
<organism evidence="5 6">
    <name type="scientific">Alteromonas gilva</name>
    <dbReference type="NCBI Taxonomy" id="2987522"/>
    <lineage>
        <taxon>Bacteria</taxon>
        <taxon>Pseudomonadati</taxon>
        <taxon>Pseudomonadota</taxon>
        <taxon>Gammaproteobacteria</taxon>
        <taxon>Alteromonadales</taxon>
        <taxon>Alteromonadaceae</taxon>
        <taxon>Alteromonas/Salinimonas group</taxon>
        <taxon>Alteromonas</taxon>
    </lineage>
</organism>
<dbReference type="InterPro" id="IPR032783">
    <property type="entry name" value="AraC_lig"/>
</dbReference>
<dbReference type="PANTHER" id="PTHR46796:SF7">
    <property type="entry name" value="ARAC FAMILY TRANSCRIPTIONAL REGULATOR"/>
    <property type="match status" value="1"/>
</dbReference>
<dbReference type="SMART" id="SM00342">
    <property type="entry name" value="HTH_ARAC"/>
    <property type="match status" value="1"/>
</dbReference>
<dbReference type="InterPro" id="IPR018062">
    <property type="entry name" value="HTH_AraC-typ_CS"/>
</dbReference>
<dbReference type="SUPFAM" id="SSF51182">
    <property type="entry name" value="RmlC-like cupins"/>
    <property type="match status" value="1"/>
</dbReference>
<dbReference type="RefSeq" id="WP_273638369.1">
    <property type="nucleotide sequence ID" value="NZ_JAQQXP010000001.1"/>
</dbReference>